<evidence type="ECO:0000313" key="1">
    <source>
        <dbReference type="EMBL" id="OAX31283.1"/>
    </source>
</evidence>
<gene>
    <name evidence="1" type="ORF">K503DRAFT_777735</name>
</gene>
<proteinExistence type="predicted"/>
<reference evidence="1 2" key="1">
    <citation type="submission" date="2016-06" db="EMBL/GenBank/DDBJ databases">
        <title>Comparative genomics of the ectomycorrhizal sister species Rhizopogon vinicolor and Rhizopogon vesiculosus (Basidiomycota: Boletales) reveals a divergence of the mating type B locus.</title>
        <authorList>
            <consortium name="DOE Joint Genome Institute"/>
            <person name="Mujic A.B."/>
            <person name="Kuo A."/>
            <person name="Tritt A."/>
            <person name="Lipzen A."/>
            <person name="Chen C."/>
            <person name="Johnson J."/>
            <person name="Sharma A."/>
            <person name="Barry K."/>
            <person name="Grigoriev I.V."/>
            <person name="Spatafora J.W."/>
        </authorList>
    </citation>
    <scope>NUCLEOTIDE SEQUENCE [LARGE SCALE GENOMIC DNA]</scope>
    <source>
        <strain evidence="1 2">AM-OR11-026</strain>
    </source>
</reference>
<accession>A0A1B7MFA4</accession>
<dbReference type="Proteomes" id="UP000092154">
    <property type="component" value="Unassembled WGS sequence"/>
</dbReference>
<dbReference type="InParanoid" id="A0A1B7MFA4"/>
<name>A0A1B7MFA4_9AGAM</name>
<keyword evidence="2" id="KW-1185">Reference proteome</keyword>
<sequence>MQRSFVLVTCLATDLDQESGMAASIVVPYPVGPAAGVSYLTLSYHFKLRGGAYIVETRPL</sequence>
<protein>
    <submittedName>
        <fullName evidence="1">Uncharacterized protein</fullName>
    </submittedName>
</protein>
<evidence type="ECO:0000313" key="2">
    <source>
        <dbReference type="Proteomes" id="UP000092154"/>
    </source>
</evidence>
<dbReference type="AlphaFoldDB" id="A0A1B7MFA4"/>
<feature type="non-terminal residue" evidence="1">
    <location>
        <position position="60"/>
    </location>
</feature>
<dbReference type="EMBL" id="KV449479">
    <property type="protein sequence ID" value="OAX31283.1"/>
    <property type="molecule type" value="Genomic_DNA"/>
</dbReference>
<organism evidence="1 2">
    <name type="scientific">Rhizopogon vinicolor AM-OR11-026</name>
    <dbReference type="NCBI Taxonomy" id="1314800"/>
    <lineage>
        <taxon>Eukaryota</taxon>
        <taxon>Fungi</taxon>
        <taxon>Dikarya</taxon>
        <taxon>Basidiomycota</taxon>
        <taxon>Agaricomycotina</taxon>
        <taxon>Agaricomycetes</taxon>
        <taxon>Agaricomycetidae</taxon>
        <taxon>Boletales</taxon>
        <taxon>Suillineae</taxon>
        <taxon>Rhizopogonaceae</taxon>
        <taxon>Rhizopogon</taxon>
    </lineage>
</organism>